<dbReference type="OrthoDB" id="9795573at2"/>
<evidence type="ECO:0000259" key="7">
    <source>
        <dbReference type="PROSITE" id="PS51900"/>
    </source>
</evidence>
<dbReference type="GO" id="GO:0015074">
    <property type="term" value="P:DNA integration"/>
    <property type="evidence" value="ECO:0007669"/>
    <property type="project" value="UniProtKB-KW"/>
</dbReference>
<evidence type="ECO:0000313" key="10">
    <source>
        <dbReference type="Proteomes" id="UP000297248"/>
    </source>
</evidence>
<keyword evidence="2" id="KW-0229">DNA integration</keyword>
<proteinExistence type="inferred from homology"/>
<reference evidence="8 11" key="3">
    <citation type="submission" date="2020-08" db="EMBL/GenBank/DDBJ databases">
        <title>Genomic Encyclopedia of Type Strains, Phase IV (KMG-IV): sequencing the most valuable type-strain genomes for metagenomic binning, comparative biology and taxonomic classification.</title>
        <authorList>
            <person name="Goeker M."/>
        </authorList>
    </citation>
    <scope>NUCLEOTIDE SEQUENCE [LARGE SCALE GENOMIC DNA]</scope>
    <source>
        <strain evidence="8 11">DSM 100995</strain>
    </source>
</reference>
<evidence type="ECO:0000259" key="6">
    <source>
        <dbReference type="PROSITE" id="PS51898"/>
    </source>
</evidence>
<evidence type="ECO:0000256" key="1">
    <source>
        <dbReference type="ARBA" id="ARBA00008857"/>
    </source>
</evidence>
<keyword evidence="3 5" id="KW-0238">DNA-binding</keyword>
<comment type="caution">
    <text evidence="9">The sequence shown here is derived from an EMBL/GenBank/DDBJ whole genome shotgun (WGS) entry which is preliminary data.</text>
</comment>
<dbReference type="InterPro" id="IPR044068">
    <property type="entry name" value="CB"/>
</dbReference>
<keyword evidence="4" id="KW-0233">DNA recombination</keyword>
<keyword evidence="11" id="KW-1185">Reference proteome</keyword>
<dbReference type="InterPro" id="IPR013762">
    <property type="entry name" value="Integrase-like_cat_sf"/>
</dbReference>
<dbReference type="Pfam" id="PF13356">
    <property type="entry name" value="Arm-DNA-bind_3"/>
    <property type="match status" value="1"/>
</dbReference>
<reference evidence="9 10" key="1">
    <citation type="journal article" date="2016" name="Int. J. Syst. Evol. Microbiol.">
        <title>Proposal of Mucilaginibacter phyllosphaerae sp. nov. isolated from the phyllosphere of Galium album.</title>
        <authorList>
            <person name="Aydogan E.L."/>
            <person name="Busse H.J."/>
            <person name="Moser G."/>
            <person name="Muller C."/>
            <person name="Kampfer P."/>
            <person name="Glaeser S.P."/>
        </authorList>
    </citation>
    <scope>NUCLEOTIDE SEQUENCE [LARGE SCALE GENOMIC DNA]</scope>
    <source>
        <strain evidence="9 10">PP-F2FG21</strain>
    </source>
</reference>
<evidence type="ECO:0000313" key="9">
    <source>
        <dbReference type="EMBL" id="TEW65895.1"/>
    </source>
</evidence>
<dbReference type="InterPro" id="IPR050808">
    <property type="entry name" value="Phage_Integrase"/>
</dbReference>
<gene>
    <name evidence="9" type="ORF">E2R65_12235</name>
    <name evidence="8" type="ORF">GGR35_001912</name>
</gene>
<protein>
    <submittedName>
        <fullName evidence="8 9">Integrase</fullName>
    </submittedName>
</protein>
<dbReference type="Gene3D" id="3.30.160.390">
    <property type="entry name" value="Integrase, DNA-binding domain"/>
    <property type="match status" value="1"/>
</dbReference>
<dbReference type="PANTHER" id="PTHR30629:SF2">
    <property type="entry name" value="PROPHAGE INTEGRASE INTS-RELATED"/>
    <property type="match status" value="1"/>
</dbReference>
<evidence type="ECO:0000313" key="8">
    <source>
        <dbReference type="EMBL" id="MBB3969309.1"/>
    </source>
</evidence>
<reference evidence="9" key="2">
    <citation type="submission" date="2019-03" db="EMBL/GenBank/DDBJ databases">
        <authorList>
            <person name="Yan Y.-Q."/>
            <person name="Du Z.-J."/>
        </authorList>
    </citation>
    <scope>NUCLEOTIDE SEQUENCE</scope>
    <source>
        <strain evidence="9">PP-F2FG21</strain>
    </source>
</reference>
<dbReference type="EMBL" id="JACIEG010000003">
    <property type="protein sequence ID" value="MBB3969309.1"/>
    <property type="molecule type" value="Genomic_DNA"/>
</dbReference>
<dbReference type="SUPFAM" id="SSF56349">
    <property type="entry name" value="DNA breaking-rejoining enzymes"/>
    <property type="match status" value="1"/>
</dbReference>
<dbReference type="InterPro" id="IPR011010">
    <property type="entry name" value="DNA_brk_join_enz"/>
</dbReference>
<dbReference type="Proteomes" id="UP000583101">
    <property type="component" value="Unassembled WGS sequence"/>
</dbReference>
<dbReference type="CDD" id="cd00796">
    <property type="entry name" value="INT_Rci_Hp1_C"/>
    <property type="match status" value="1"/>
</dbReference>
<dbReference type="GO" id="GO:0003677">
    <property type="term" value="F:DNA binding"/>
    <property type="evidence" value="ECO:0007669"/>
    <property type="project" value="UniProtKB-UniRule"/>
</dbReference>
<dbReference type="Pfam" id="PF00589">
    <property type="entry name" value="Phage_integrase"/>
    <property type="match status" value="1"/>
</dbReference>
<dbReference type="PANTHER" id="PTHR30629">
    <property type="entry name" value="PROPHAGE INTEGRASE"/>
    <property type="match status" value="1"/>
</dbReference>
<dbReference type="GO" id="GO:0006310">
    <property type="term" value="P:DNA recombination"/>
    <property type="evidence" value="ECO:0007669"/>
    <property type="project" value="UniProtKB-KW"/>
</dbReference>
<dbReference type="EMBL" id="SNQG01000004">
    <property type="protein sequence ID" value="TEW65895.1"/>
    <property type="molecule type" value="Genomic_DNA"/>
</dbReference>
<evidence type="ECO:0000256" key="2">
    <source>
        <dbReference type="ARBA" id="ARBA00022908"/>
    </source>
</evidence>
<organism evidence="9 10">
    <name type="scientific">Mucilaginibacter phyllosphaerae</name>
    <dbReference type="NCBI Taxonomy" id="1812349"/>
    <lineage>
        <taxon>Bacteria</taxon>
        <taxon>Pseudomonadati</taxon>
        <taxon>Bacteroidota</taxon>
        <taxon>Sphingobacteriia</taxon>
        <taxon>Sphingobacteriales</taxon>
        <taxon>Sphingobacteriaceae</taxon>
        <taxon>Mucilaginibacter</taxon>
    </lineage>
</organism>
<dbReference type="Gene3D" id="1.10.150.130">
    <property type="match status" value="1"/>
</dbReference>
<comment type="similarity">
    <text evidence="1">Belongs to the 'phage' integrase family.</text>
</comment>
<evidence type="ECO:0000256" key="4">
    <source>
        <dbReference type="ARBA" id="ARBA00023172"/>
    </source>
</evidence>
<feature type="domain" description="Tyr recombinase" evidence="6">
    <location>
        <begin position="215"/>
        <end position="393"/>
    </location>
</feature>
<name>A0A4Y8ABK3_9SPHI</name>
<dbReference type="InterPro" id="IPR010998">
    <property type="entry name" value="Integrase_recombinase_N"/>
</dbReference>
<evidence type="ECO:0000256" key="3">
    <source>
        <dbReference type="ARBA" id="ARBA00023125"/>
    </source>
</evidence>
<accession>A0A4Y8ABK3</accession>
<sequence length="404" mass="46359">MEDLMDMTTVSFTKDVLDKLEPTNKRYSIADTKIPYLKLFVYESGAKSFVLTRKVKGRSQKIKIGNYDTLKIEQARKKAKDLNALIDLGGNPHQDRIDERQSITFKELYEHYYSQHALRFTKHPRSNRKIMEFHVLPSLGHEKASAITSKQMRDLHSRIGEKVSKYSKNNENKKSHGNANRVLSVVNAVFNFGIKEELIDCKNPCFGLKKYKSNSRDRFLSPAELIKFFEALNHENQLFSDLFKILLFTGARKTNVLSMKWTDIDLDLKRWRIPESQTKNKDVNIVVLPDLAIAILKVRYILNEKADLKSQFVFPGEGKHGYLNDPKKSFYRIKKFMGVDDITIHDLRRTMASYMAISGASLPMIGKALNHKSQVSTAIYARLSQAPVLDAVNVATSLMNNGYR</sequence>
<evidence type="ECO:0000256" key="5">
    <source>
        <dbReference type="PROSITE-ProRule" id="PRU01248"/>
    </source>
</evidence>
<dbReference type="InterPro" id="IPR038488">
    <property type="entry name" value="Integrase_DNA-bd_sf"/>
</dbReference>
<dbReference type="PROSITE" id="PS51900">
    <property type="entry name" value="CB"/>
    <property type="match status" value="1"/>
</dbReference>
<dbReference type="AlphaFoldDB" id="A0A4Y8ABK3"/>
<dbReference type="PROSITE" id="PS51898">
    <property type="entry name" value="TYR_RECOMBINASE"/>
    <property type="match status" value="1"/>
</dbReference>
<dbReference type="RefSeq" id="WP_134336761.1">
    <property type="nucleotide sequence ID" value="NZ_BMCZ01000002.1"/>
</dbReference>
<dbReference type="InterPro" id="IPR025166">
    <property type="entry name" value="Integrase_DNA_bind_dom"/>
</dbReference>
<dbReference type="InterPro" id="IPR002104">
    <property type="entry name" value="Integrase_catalytic"/>
</dbReference>
<evidence type="ECO:0000313" key="11">
    <source>
        <dbReference type="Proteomes" id="UP000583101"/>
    </source>
</evidence>
<feature type="domain" description="Core-binding (CB)" evidence="7">
    <location>
        <begin position="103"/>
        <end position="194"/>
    </location>
</feature>
<dbReference type="Gene3D" id="1.10.443.10">
    <property type="entry name" value="Intergrase catalytic core"/>
    <property type="match status" value="1"/>
</dbReference>
<dbReference type="Proteomes" id="UP000297248">
    <property type="component" value="Unassembled WGS sequence"/>
</dbReference>